<dbReference type="GO" id="GO:0046930">
    <property type="term" value="C:pore complex"/>
    <property type="evidence" value="ECO:0007669"/>
    <property type="project" value="UniProtKB-KW"/>
</dbReference>
<keyword evidence="9" id="KW-0472">Membrane</keyword>
<evidence type="ECO:0000256" key="2">
    <source>
        <dbReference type="ARBA" id="ARBA00011233"/>
    </source>
</evidence>
<evidence type="ECO:0000256" key="6">
    <source>
        <dbReference type="ARBA" id="ARBA00022729"/>
    </source>
</evidence>
<dbReference type="AlphaFoldDB" id="A0A4Y8MW58"/>
<dbReference type="InterPro" id="IPR050298">
    <property type="entry name" value="Gram-neg_bact_OMP"/>
</dbReference>
<evidence type="ECO:0000256" key="4">
    <source>
        <dbReference type="ARBA" id="ARBA00022452"/>
    </source>
</evidence>
<keyword evidence="7" id="KW-0406">Ion transport</keyword>
<dbReference type="GO" id="GO:0015288">
    <property type="term" value="F:porin activity"/>
    <property type="evidence" value="ECO:0007669"/>
    <property type="project" value="UniProtKB-KW"/>
</dbReference>
<dbReference type="InterPro" id="IPR033900">
    <property type="entry name" value="Gram_neg_porin_domain"/>
</dbReference>
<evidence type="ECO:0000313" key="13">
    <source>
        <dbReference type="Proteomes" id="UP000297385"/>
    </source>
</evidence>
<dbReference type="Pfam" id="PF13609">
    <property type="entry name" value="Porin_4"/>
    <property type="match status" value="1"/>
</dbReference>
<dbReference type="GO" id="GO:0006811">
    <property type="term" value="P:monoatomic ion transport"/>
    <property type="evidence" value="ECO:0007669"/>
    <property type="project" value="UniProtKB-KW"/>
</dbReference>
<evidence type="ECO:0000259" key="11">
    <source>
        <dbReference type="Pfam" id="PF13609"/>
    </source>
</evidence>
<reference evidence="12 13" key="1">
    <citation type="submission" date="2019-03" db="EMBL/GenBank/DDBJ databases">
        <title>Complete Genome Sequence of Paraburkholderia dipogonis ICMP 19430T, a Nitrogen-fixing Symbiont of the South African Invasive Legume Dipogon lignosus in New Zealand.</title>
        <authorList>
            <person name="De Meyer S.E."/>
        </authorList>
    </citation>
    <scope>NUCLEOTIDE SEQUENCE [LARGE SCALE GENOMIC DNA]</scope>
    <source>
        <strain evidence="12 13">ICMP 19430</strain>
    </source>
</reference>
<dbReference type="PANTHER" id="PTHR34501">
    <property type="entry name" value="PROTEIN YDDL-RELATED"/>
    <property type="match status" value="1"/>
</dbReference>
<dbReference type="SUPFAM" id="SSF56935">
    <property type="entry name" value="Porins"/>
    <property type="match status" value="1"/>
</dbReference>
<keyword evidence="4" id="KW-1134">Transmembrane beta strand</keyword>
<dbReference type="EMBL" id="SNVI01000002">
    <property type="protein sequence ID" value="TFE41553.1"/>
    <property type="molecule type" value="Genomic_DNA"/>
</dbReference>
<protein>
    <submittedName>
        <fullName evidence="12">Porin</fullName>
    </submittedName>
</protein>
<keyword evidence="6" id="KW-0732">Signal</keyword>
<keyword evidence="3" id="KW-0813">Transport</keyword>
<evidence type="ECO:0000256" key="1">
    <source>
        <dbReference type="ARBA" id="ARBA00004571"/>
    </source>
</evidence>
<evidence type="ECO:0000256" key="5">
    <source>
        <dbReference type="ARBA" id="ARBA00022692"/>
    </source>
</evidence>
<organism evidence="12 13">
    <name type="scientific">Paraburkholderia dipogonis</name>
    <dbReference type="NCBI Taxonomy" id="1211383"/>
    <lineage>
        <taxon>Bacteria</taxon>
        <taxon>Pseudomonadati</taxon>
        <taxon>Pseudomonadota</taxon>
        <taxon>Betaproteobacteria</taxon>
        <taxon>Burkholderiales</taxon>
        <taxon>Burkholderiaceae</taxon>
        <taxon>Paraburkholderia</taxon>
    </lineage>
</organism>
<evidence type="ECO:0000313" key="12">
    <source>
        <dbReference type="EMBL" id="TFE41553.1"/>
    </source>
</evidence>
<dbReference type="Gene3D" id="2.40.160.10">
    <property type="entry name" value="Porin"/>
    <property type="match status" value="1"/>
</dbReference>
<dbReference type="CDD" id="cd00342">
    <property type="entry name" value="gram_neg_porins"/>
    <property type="match status" value="1"/>
</dbReference>
<keyword evidence="8" id="KW-0626">Porin</keyword>
<evidence type="ECO:0000256" key="10">
    <source>
        <dbReference type="ARBA" id="ARBA00023237"/>
    </source>
</evidence>
<dbReference type="Proteomes" id="UP000297385">
    <property type="component" value="Unassembled WGS sequence"/>
</dbReference>
<name>A0A4Y8MW58_9BURK</name>
<dbReference type="GeneID" id="97309637"/>
<keyword evidence="10" id="KW-0998">Cell outer membrane</keyword>
<gene>
    <name evidence="12" type="ORF">E2553_33375</name>
</gene>
<comment type="caution">
    <text evidence="12">The sequence shown here is derived from an EMBL/GenBank/DDBJ whole genome shotgun (WGS) entry which is preliminary data.</text>
</comment>
<dbReference type="RefSeq" id="WP_134464688.1">
    <property type="nucleotide sequence ID" value="NZ_JBHMFL010000154.1"/>
</dbReference>
<evidence type="ECO:0000256" key="7">
    <source>
        <dbReference type="ARBA" id="ARBA00023065"/>
    </source>
</evidence>
<dbReference type="PANTHER" id="PTHR34501:SF9">
    <property type="entry name" value="MAJOR OUTER MEMBRANE PROTEIN P.IA"/>
    <property type="match status" value="1"/>
</dbReference>
<comment type="subunit">
    <text evidence="2">Homotrimer.</text>
</comment>
<evidence type="ECO:0000256" key="8">
    <source>
        <dbReference type="ARBA" id="ARBA00023114"/>
    </source>
</evidence>
<dbReference type="GO" id="GO:0009279">
    <property type="term" value="C:cell outer membrane"/>
    <property type="evidence" value="ECO:0007669"/>
    <property type="project" value="UniProtKB-SubCell"/>
</dbReference>
<proteinExistence type="predicted"/>
<feature type="domain" description="Porin" evidence="11">
    <location>
        <begin position="28"/>
        <end position="344"/>
    </location>
</feature>
<comment type="subcellular location">
    <subcellularLocation>
        <location evidence="1">Cell outer membrane</location>
        <topology evidence="1">Multi-pass membrane protein</topology>
    </subcellularLocation>
</comment>
<dbReference type="InterPro" id="IPR023614">
    <property type="entry name" value="Porin_dom_sf"/>
</dbReference>
<accession>A0A4Y8MW58</accession>
<keyword evidence="5" id="KW-0812">Transmembrane</keyword>
<sequence>MKYTIESLTKVIVISFCAISATTFGLKPALAQSSLQLYGQIDEWVGARKWPGGQTAALLAGGGLSTSYWGLKGSENLGNGSSAIFALESFFQPQNGGYGSYPGDTFFSRNAYVGIESPYGTLTAGHLTTQLFISTLLFNPFVDSYVFSPMIQHTYLGLGTFPSYNTDQGSAGGFAWNNALQYSTPAFGGWSGAIMYGLGNAAGQNGAKKWSGEVTYSGSELSATAVYQYVNFNAQPGDLSSLVTGLKSQSIGQIGLSYDLKFVKFFGQYMYTCDTQQSGSWHVQTGQGGVAVPLGVGTLMASVAYSRDSGGLDQTRKSAAIGYDYPLSKRTDVYAAYLYDHFNKQSSGQTYGVGIRAKF</sequence>
<evidence type="ECO:0000256" key="3">
    <source>
        <dbReference type="ARBA" id="ARBA00022448"/>
    </source>
</evidence>
<evidence type="ECO:0000256" key="9">
    <source>
        <dbReference type="ARBA" id="ARBA00023136"/>
    </source>
</evidence>